<name>A0A072PAH2_9EURO</name>
<evidence type="ECO:0000256" key="1">
    <source>
        <dbReference type="ARBA" id="ARBA00023604"/>
    </source>
</evidence>
<dbReference type="OrthoDB" id="412788at2759"/>
<dbReference type="InterPro" id="IPR044053">
    <property type="entry name" value="AsaB-like"/>
</dbReference>
<dbReference type="Proteomes" id="UP000027920">
    <property type="component" value="Unassembled WGS sequence"/>
</dbReference>
<dbReference type="GO" id="GO:0016491">
    <property type="term" value="F:oxidoreductase activity"/>
    <property type="evidence" value="ECO:0007669"/>
    <property type="project" value="InterPro"/>
</dbReference>
<dbReference type="VEuPathDB" id="FungiDB:A1O9_07834"/>
<dbReference type="GeneID" id="25282747"/>
<evidence type="ECO:0000313" key="3">
    <source>
        <dbReference type="Proteomes" id="UP000027920"/>
    </source>
</evidence>
<accession>A0A072PAH2</accession>
<proteinExistence type="inferred from homology"/>
<dbReference type="HOGENOM" id="CLU_566238_0_0_1"/>
<dbReference type="PANTHER" id="PTHR34598:SF3">
    <property type="entry name" value="OXIDOREDUCTASE AN1597"/>
    <property type="match status" value="1"/>
</dbReference>
<protein>
    <submittedName>
        <fullName evidence="2">Uncharacterized protein</fullName>
    </submittedName>
</protein>
<dbReference type="NCBIfam" id="NF041278">
    <property type="entry name" value="CmcJ_NvfI_EfuI"/>
    <property type="match status" value="1"/>
</dbReference>
<sequence>MATLLPIDGQIEFLDRQSLYAAQKPFVAMVETDNAHFVDNGDERLTNLSFSKHPVQIHDIRSRSDWDISTQGFVPLAMPYQEPFELADSWVQPYRSHTEAILKEYFGAHEVICYDFKYRTTAPLVRTSVNLNDPLRVEGLPTGAHDLSVSYAPEILRTILQAHGKLDCLQPGSRIRVVNTWRPVSSSAERQPLAMCDYRSIDVDDDIIVTYRVCPHRVNQFYFLHYNPRQRWYSISAQQPDEGVLMLMYDTHPEDGARCKARSDQVHKSGYMGLLSKNQNGIGINWALPSRSTLIKQDNSSSSKQRRPLVDINISFAIWKCEASVEYQPLRNALPPKRRNFVELFKKKYGKRASEIATEYSASSNSSQRSGPFSHYAGIDATTILAAATSENAAFAANLLACVLARLFSAATATALWEQIVDRRIKLVKEDVQAPTPIYTLFAAHSDLSTQDFATWDASARAWLAAGDEMNYKRQISLEDNL</sequence>
<gene>
    <name evidence="2" type="ORF">A1O9_07834</name>
</gene>
<dbReference type="RefSeq" id="XP_013258843.1">
    <property type="nucleotide sequence ID" value="XM_013403389.1"/>
</dbReference>
<evidence type="ECO:0000313" key="2">
    <source>
        <dbReference type="EMBL" id="KEF56253.1"/>
    </source>
</evidence>
<dbReference type="AlphaFoldDB" id="A0A072PAH2"/>
<dbReference type="EMBL" id="AMGV01000006">
    <property type="protein sequence ID" value="KEF56253.1"/>
    <property type="molecule type" value="Genomic_DNA"/>
</dbReference>
<comment type="caution">
    <text evidence="2">The sequence shown here is derived from an EMBL/GenBank/DDBJ whole genome shotgun (WGS) entry which is preliminary data.</text>
</comment>
<organism evidence="2 3">
    <name type="scientific">Exophiala aquamarina CBS 119918</name>
    <dbReference type="NCBI Taxonomy" id="1182545"/>
    <lineage>
        <taxon>Eukaryota</taxon>
        <taxon>Fungi</taxon>
        <taxon>Dikarya</taxon>
        <taxon>Ascomycota</taxon>
        <taxon>Pezizomycotina</taxon>
        <taxon>Eurotiomycetes</taxon>
        <taxon>Chaetothyriomycetidae</taxon>
        <taxon>Chaetothyriales</taxon>
        <taxon>Herpotrichiellaceae</taxon>
        <taxon>Exophiala</taxon>
    </lineage>
</organism>
<keyword evidence="3" id="KW-1185">Reference proteome</keyword>
<comment type="similarity">
    <text evidence="1">Belongs to the asaB hydroxylase/desaturase family.</text>
</comment>
<reference evidence="2 3" key="1">
    <citation type="submission" date="2013-03" db="EMBL/GenBank/DDBJ databases">
        <title>The Genome Sequence of Exophiala aquamarina CBS 119918.</title>
        <authorList>
            <consortium name="The Broad Institute Genomics Platform"/>
            <person name="Cuomo C."/>
            <person name="de Hoog S."/>
            <person name="Gorbushina A."/>
            <person name="Walker B."/>
            <person name="Young S.K."/>
            <person name="Zeng Q."/>
            <person name="Gargeya S."/>
            <person name="Fitzgerald M."/>
            <person name="Haas B."/>
            <person name="Abouelleil A."/>
            <person name="Allen A.W."/>
            <person name="Alvarado L."/>
            <person name="Arachchi H.M."/>
            <person name="Berlin A.M."/>
            <person name="Chapman S.B."/>
            <person name="Gainer-Dewar J."/>
            <person name="Goldberg J."/>
            <person name="Griggs A."/>
            <person name="Gujja S."/>
            <person name="Hansen M."/>
            <person name="Howarth C."/>
            <person name="Imamovic A."/>
            <person name="Ireland A."/>
            <person name="Larimer J."/>
            <person name="McCowan C."/>
            <person name="Murphy C."/>
            <person name="Pearson M."/>
            <person name="Poon T.W."/>
            <person name="Priest M."/>
            <person name="Roberts A."/>
            <person name="Saif S."/>
            <person name="Shea T."/>
            <person name="Sisk P."/>
            <person name="Sykes S."/>
            <person name="Wortman J."/>
            <person name="Nusbaum C."/>
            <person name="Birren B."/>
        </authorList>
    </citation>
    <scope>NUCLEOTIDE SEQUENCE [LARGE SCALE GENOMIC DNA]</scope>
    <source>
        <strain evidence="2 3">CBS 119918</strain>
    </source>
</reference>
<dbReference type="PANTHER" id="PTHR34598">
    <property type="entry name" value="BLL6449 PROTEIN"/>
    <property type="match status" value="1"/>
</dbReference>